<keyword evidence="1" id="KW-0812">Transmembrane</keyword>
<dbReference type="InterPro" id="IPR050870">
    <property type="entry name" value="FAST_kinase"/>
</dbReference>
<comment type="caution">
    <text evidence="3">The sequence shown here is derived from an EMBL/GenBank/DDBJ whole genome shotgun (WGS) entry which is preliminary data.</text>
</comment>
<dbReference type="GO" id="GO:0044528">
    <property type="term" value="P:regulation of mitochondrial mRNA stability"/>
    <property type="evidence" value="ECO:0007669"/>
    <property type="project" value="TreeGrafter"/>
</dbReference>
<proteinExistence type="predicted"/>
<dbReference type="GO" id="GO:0003723">
    <property type="term" value="F:RNA binding"/>
    <property type="evidence" value="ECO:0007669"/>
    <property type="project" value="TreeGrafter"/>
</dbReference>
<dbReference type="Pfam" id="PF26188">
    <property type="entry name" value="RESC6"/>
    <property type="match status" value="1"/>
</dbReference>
<dbReference type="PANTHER" id="PTHR21228:SF40">
    <property type="entry name" value="LD45607P"/>
    <property type="match status" value="1"/>
</dbReference>
<dbReference type="InterPro" id="IPR016193">
    <property type="entry name" value="Cytidine_deaminase-like"/>
</dbReference>
<dbReference type="AlphaFoldDB" id="A0AA36NGK4"/>
<evidence type="ECO:0000313" key="3">
    <source>
        <dbReference type="EMBL" id="CAJ1402531.1"/>
    </source>
</evidence>
<evidence type="ECO:0000256" key="1">
    <source>
        <dbReference type="SAM" id="Phobius"/>
    </source>
</evidence>
<dbReference type="EMBL" id="CAUJNA010003454">
    <property type="protein sequence ID" value="CAJ1402531.1"/>
    <property type="molecule type" value="Genomic_DNA"/>
</dbReference>
<dbReference type="GO" id="GO:0016787">
    <property type="term" value="F:hydrolase activity"/>
    <property type="evidence" value="ECO:0007669"/>
    <property type="project" value="InterPro"/>
</dbReference>
<dbReference type="Proteomes" id="UP001178507">
    <property type="component" value="Unassembled WGS sequence"/>
</dbReference>
<evidence type="ECO:0000259" key="2">
    <source>
        <dbReference type="Pfam" id="PF26188"/>
    </source>
</evidence>
<dbReference type="PROSITE" id="PS00903">
    <property type="entry name" value="CYT_DCMP_DEAMINASES_1"/>
    <property type="match status" value="1"/>
</dbReference>
<keyword evidence="1" id="KW-1133">Transmembrane helix</keyword>
<reference evidence="3" key="1">
    <citation type="submission" date="2023-08" db="EMBL/GenBank/DDBJ databases">
        <authorList>
            <person name="Chen Y."/>
            <person name="Shah S."/>
            <person name="Dougan E. K."/>
            <person name="Thang M."/>
            <person name="Chan C."/>
        </authorList>
    </citation>
    <scope>NUCLEOTIDE SEQUENCE</scope>
</reference>
<protein>
    <recommendedName>
        <fullName evidence="2">RNA-editing substrate-binding complex 6 protein domain-containing protein</fullName>
    </recommendedName>
</protein>
<keyword evidence="1" id="KW-0472">Membrane</keyword>
<dbReference type="PANTHER" id="PTHR21228">
    <property type="entry name" value="FAST LEU-RICH DOMAIN-CONTAINING"/>
    <property type="match status" value="1"/>
</dbReference>
<keyword evidence="4" id="KW-1185">Reference proteome</keyword>
<dbReference type="GO" id="GO:0005759">
    <property type="term" value="C:mitochondrial matrix"/>
    <property type="evidence" value="ECO:0007669"/>
    <property type="project" value="TreeGrafter"/>
</dbReference>
<name>A0AA36NGK4_9DINO</name>
<dbReference type="InterPro" id="IPR058917">
    <property type="entry name" value="RESC6_dom"/>
</dbReference>
<dbReference type="Gene3D" id="3.40.140.10">
    <property type="entry name" value="Cytidine Deaminase, domain 2"/>
    <property type="match status" value="1"/>
</dbReference>
<dbReference type="InterPro" id="IPR016192">
    <property type="entry name" value="APOBEC/CMP_deaminase_Zn-bd"/>
</dbReference>
<evidence type="ECO:0000313" key="4">
    <source>
        <dbReference type="Proteomes" id="UP001178507"/>
    </source>
</evidence>
<dbReference type="GO" id="GO:0008270">
    <property type="term" value="F:zinc ion binding"/>
    <property type="evidence" value="ECO:0007669"/>
    <property type="project" value="InterPro"/>
</dbReference>
<sequence>MASVAAEAGVAAGAAVGFGLFNYNRANYLYDAEFRYERFSQGREYACEQQQQYRNDLRTLSGLTMVKNNQYAGLAALDMALCVALYCAGRLGLHGPSPPGWIMGLWLTNNAASFSFMGLAIFMALHASFRAQAASVNLLTRKIRVPVPSMRQLDKARRFSSEFEQQQWSDIFRVPYLTNPGVPKTDETSAKVAGSSHRARSARALGASGLGGNRGTIMLTLEAGYYPSERLWLCARWLQPRSPSPASIMSLAKLPLRLARVRGHATKVAAMDAQALTDLSWALAVLNHKDNKLLAGLCHQLFGRMEDLSPANLAICAWSFATLHYRDDLLMKRLNRQALGRDFEAQSLANLCWAEATMRFKDDVLMHHLSHEALRKMNSFSPQHLANTAWAFATLGRRAEVLFRALEQRALELLEFEKELKEDFVPLDLALCAWSFAWLEHAGPDSLLLRKIAQAALRRLEEFSTQQLANMLWGLDHANYVDPAFFRAVASWCCARPMRFWHKAAGEELVSIMTALRPYAEGGQAWGELEAFFTNETLRPLAQFLCASNSSEGYVQGLRQLRTYHAGALYTSWLLQELGIAFLGHGDARVAQKVEDLTNFYLLPPEPRWLPDGYDDDDVQANRAEIPSLLELLEVKRRVQPSSHFIALHLSAELVAGGLRRNIWRVVPTRPPRRSGLCFVRGEKLEEHGDDDDKMAGMRTATLRDYQRKHHAEVTALSQVAEAISEIREAAFERESEVSGWVELFVPHYPCSSCTGALVQFASCHPKITLRVGHEDWRHWLRRLDVRWDKADPRHQALSINARQLRDLDQTAPDATAIPENYRAALRRTLGSTGIGEREEVKKQTFY</sequence>
<dbReference type="GO" id="GO:0035770">
    <property type="term" value="C:ribonucleoprotein granule"/>
    <property type="evidence" value="ECO:0007669"/>
    <property type="project" value="TreeGrafter"/>
</dbReference>
<feature type="transmembrane region" description="Helical" evidence="1">
    <location>
        <begin position="71"/>
        <end position="89"/>
    </location>
</feature>
<feature type="domain" description="RNA-editing substrate-binding complex 6 protein" evidence="2">
    <location>
        <begin position="253"/>
        <end position="493"/>
    </location>
</feature>
<dbReference type="GO" id="GO:0000963">
    <property type="term" value="P:mitochondrial RNA processing"/>
    <property type="evidence" value="ECO:0007669"/>
    <property type="project" value="TreeGrafter"/>
</dbReference>
<organism evidence="3 4">
    <name type="scientific">Effrenium voratum</name>
    <dbReference type="NCBI Taxonomy" id="2562239"/>
    <lineage>
        <taxon>Eukaryota</taxon>
        <taxon>Sar</taxon>
        <taxon>Alveolata</taxon>
        <taxon>Dinophyceae</taxon>
        <taxon>Suessiales</taxon>
        <taxon>Symbiodiniaceae</taxon>
        <taxon>Effrenium</taxon>
    </lineage>
</organism>
<gene>
    <name evidence="3" type="ORF">EVOR1521_LOCUS25386</name>
</gene>
<accession>A0AA36NGK4</accession>
<dbReference type="SUPFAM" id="SSF53927">
    <property type="entry name" value="Cytidine deaminase-like"/>
    <property type="match status" value="1"/>
</dbReference>